<dbReference type="OrthoDB" id="7010241at2"/>
<accession>A0A1Y6BCQ5</accession>
<organism evidence="1 2">
    <name type="scientific">Pseudobacteriovorax antillogorgiicola</name>
    <dbReference type="NCBI Taxonomy" id="1513793"/>
    <lineage>
        <taxon>Bacteria</taxon>
        <taxon>Pseudomonadati</taxon>
        <taxon>Bdellovibrionota</taxon>
        <taxon>Oligoflexia</taxon>
        <taxon>Oligoflexales</taxon>
        <taxon>Pseudobacteriovoracaceae</taxon>
        <taxon>Pseudobacteriovorax</taxon>
    </lineage>
</organism>
<dbReference type="PROSITE" id="PS51257">
    <property type="entry name" value="PROKAR_LIPOPROTEIN"/>
    <property type="match status" value="1"/>
</dbReference>
<name>A0A1Y6BCQ5_9BACT</name>
<keyword evidence="2" id="KW-1185">Reference proteome</keyword>
<evidence type="ECO:0000313" key="1">
    <source>
        <dbReference type="EMBL" id="SME94049.1"/>
    </source>
</evidence>
<dbReference type="Proteomes" id="UP000192907">
    <property type="component" value="Unassembled WGS sequence"/>
</dbReference>
<evidence type="ECO:0000313" key="2">
    <source>
        <dbReference type="Proteomes" id="UP000192907"/>
    </source>
</evidence>
<dbReference type="EMBL" id="FWZT01000002">
    <property type="protein sequence ID" value="SME94049.1"/>
    <property type="molecule type" value="Genomic_DNA"/>
</dbReference>
<gene>
    <name evidence="1" type="ORF">SAMN06296036_10280</name>
</gene>
<reference evidence="2" key="1">
    <citation type="submission" date="2017-04" db="EMBL/GenBank/DDBJ databases">
        <authorList>
            <person name="Varghese N."/>
            <person name="Submissions S."/>
        </authorList>
    </citation>
    <scope>NUCLEOTIDE SEQUENCE [LARGE SCALE GENOMIC DNA]</scope>
    <source>
        <strain evidence="2">RKEM611</strain>
    </source>
</reference>
<dbReference type="RefSeq" id="WP_132315593.1">
    <property type="nucleotide sequence ID" value="NZ_FWZT01000002.1"/>
</dbReference>
<protein>
    <submittedName>
        <fullName evidence="1">Uncharacterized protein</fullName>
    </submittedName>
</protein>
<dbReference type="AlphaFoldDB" id="A0A1Y6BCQ5"/>
<proteinExistence type="predicted"/>
<sequence length="199" mass="21220">MKSSIFQGACCALVIMSCSDSIEGQKLPASSPTEGVERQIAEEPIQDNIEQGGGEVTESVGDVSKVVLKDEDEAIIQERCQPEDPTKIFSVEDSGLVQELIVDSTFSSVVVNGSQNTLSINLNFPQALRSFCVWVNGSENIINVQSNQTIDMLFVGVNGGGDNITLGIKPRVTINTVLNFVNGDSMINLQGIPGISALD</sequence>